<proteinExistence type="predicted"/>
<keyword evidence="2" id="KW-1185">Reference proteome</keyword>
<evidence type="ECO:0000313" key="2">
    <source>
        <dbReference type="Proteomes" id="UP000053097"/>
    </source>
</evidence>
<reference evidence="1 2" key="1">
    <citation type="journal article" date="2014" name="Curr. Biol.">
        <title>The genome of the clonal raider ant Cerapachys biroi.</title>
        <authorList>
            <person name="Oxley P.R."/>
            <person name="Ji L."/>
            <person name="Fetter-Pruneda I."/>
            <person name="McKenzie S.K."/>
            <person name="Li C."/>
            <person name="Hu H."/>
            <person name="Zhang G."/>
            <person name="Kronauer D.J."/>
        </authorList>
    </citation>
    <scope>NUCLEOTIDE SEQUENCE [LARGE SCALE GENOMIC DNA]</scope>
</reference>
<evidence type="ECO:0000313" key="1">
    <source>
        <dbReference type="EMBL" id="EZA53784.1"/>
    </source>
</evidence>
<protein>
    <submittedName>
        <fullName evidence="1">Uncharacterized protein</fullName>
    </submittedName>
</protein>
<dbReference type="Proteomes" id="UP000053097">
    <property type="component" value="Unassembled WGS sequence"/>
</dbReference>
<sequence length="65" mass="7293">MKDRGKSWLNSTSFSLSLSPSLRPNLIPLALIDPSAESCIRTTRIFYVYTVELFNSISTTRNIGL</sequence>
<organism evidence="1 2">
    <name type="scientific">Ooceraea biroi</name>
    <name type="common">Clonal raider ant</name>
    <name type="synonym">Cerapachys biroi</name>
    <dbReference type="NCBI Taxonomy" id="2015173"/>
    <lineage>
        <taxon>Eukaryota</taxon>
        <taxon>Metazoa</taxon>
        <taxon>Ecdysozoa</taxon>
        <taxon>Arthropoda</taxon>
        <taxon>Hexapoda</taxon>
        <taxon>Insecta</taxon>
        <taxon>Pterygota</taxon>
        <taxon>Neoptera</taxon>
        <taxon>Endopterygota</taxon>
        <taxon>Hymenoptera</taxon>
        <taxon>Apocrita</taxon>
        <taxon>Aculeata</taxon>
        <taxon>Formicoidea</taxon>
        <taxon>Formicidae</taxon>
        <taxon>Dorylinae</taxon>
        <taxon>Ooceraea</taxon>
    </lineage>
</organism>
<dbReference type="EMBL" id="KK107273">
    <property type="protein sequence ID" value="EZA53784.1"/>
    <property type="molecule type" value="Genomic_DNA"/>
</dbReference>
<dbReference type="AlphaFoldDB" id="A0A026WFI4"/>
<name>A0A026WFI4_OOCBI</name>
<accession>A0A026WFI4</accession>
<gene>
    <name evidence="1" type="ORF">X777_06680</name>
</gene>